<feature type="region of interest" description="Disordered" evidence="2">
    <location>
        <begin position="169"/>
        <end position="216"/>
    </location>
</feature>
<sequence>MKVMPSKNNTKRTVLPFTQRYHLPFLRAIPRRAERSDARYKSQLLVLEPIKLCSSTPRTNTRSCYSGFFFFRLCAALEGINNKSLQELFLQTYAHREKMYSNFWSILLSGTLLSLWMKSVEATTAVPVYQVTPPSAAALAVTPPHYGAAWNSTRSRMSSEEHYHVIRGSSHEMDSVSGSSSEQQREREPFQPHLPSPDPHENELIEQPKPLYPPAPGAGYIPPVVEHSAPLATLGFQHEREVPRVEYVTADCFSNYMKITVQFNDSFDGLVYSTGYAHDTDCVYVNGSGEERYEFSIRLNRCGTLGRPEFEPSSNEVPDRNHFMWNTITVQYNPEIEEDWDEHFQVTCEYGYEFRRTVTFPVVGVEKNTASPYLVTLSPPQCYMEVRSGFGPSGSRLTGPVTVGDPLTLMIHMESDSTEFDVAVSSCYAHNGAKKRLQLIDANGCILKEQLMSPFRGVRNGGGANHVALYAYFKAFRFTSSPALYLECDVHMCHGTCPAQRCHWKSLAKRSVKEADNSSLTSENVQLFQALQVLQESSEAMASRKVTTGKSYPIAHSFGRNLARSSWEYPVPARARPLRRHHRLPRLPPPLLLAVRSPLSPHSEVEGGRIGLRHHICPRPKETLSDPLDKSKSFYKNDASFDWKSL</sequence>
<dbReference type="InterPro" id="IPR055355">
    <property type="entry name" value="ZP-C"/>
</dbReference>
<dbReference type="Proteomes" id="UP000886998">
    <property type="component" value="Unassembled WGS sequence"/>
</dbReference>
<dbReference type="AlphaFoldDB" id="A0A8X6XPT2"/>
<dbReference type="PANTHER" id="PTHR46560:SF3">
    <property type="entry name" value="ZP DOMAIN-CONTAINING PROTEIN"/>
    <property type="match status" value="1"/>
</dbReference>
<dbReference type="OrthoDB" id="6333343at2759"/>
<evidence type="ECO:0000256" key="1">
    <source>
        <dbReference type="ARBA" id="ARBA00023157"/>
    </source>
</evidence>
<dbReference type="EMBL" id="BMAV01010386">
    <property type="protein sequence ID" value="GFY55436.1"/>
    <property type="molecule type" value="Genomic_DNA"/>
</dbReference>
<name>A0A8X6XPT2_9ARAC</name>
<proteinExistence type="predicted"/>
<feature type="domain" description="ZP" evidence="3">
    <location>
        <begin position="251"/>
        <end position="509"/>
    </location>
</feature>
<gene>
    <name evidence="4" type="primary">AVEN_114959_1</name>
    <name evidence="4" type="ORF">TNIN_458741</name>
</gene>
<dbReference type="InterPro" id="IPR001507">
    <property type="entry name" value="ZP_dom"/>
</dbReference>
<dbReference type="SMART" id="SM00241">
    <property type="entry name" value="ZP"/>
    <property type="match status" value="1"/>
</dbReference>
<dbReference type="Gene3D" id="2.60.40.4100">
    <property type="entry name" value="Zona pellucida, ZP-C domain"/>
    <property type="match status" value="1"/>
</dbReference>
<accession>A0A8X6XPT2</accession>
<evidence type="ECO:0000313" key="5">
    <source>
        <dbReference type="Proteomes" id="UP000886998"/>
    </source>
</evidence>
<comment type="caution">
    <text evidence="4">The sequence shown here is derived from an EMBL/GenBank/DDBJ whole genome shotgun (WGS) entry which is preliminary data.</text>
</comment>
<keyword evidence="5" id="KW-1185">Reference proteome</keyword>
<dbReference type="PROSITE" id="PS51034">
    <property type="entry name" value="ZP_2"/>
    <property type="match status" value="1"/>
</dbReference>
<protein>
    <submittedName>
        <fullName evidence="4">ZP domain-containing protein</fullName>
    </submittedName>
</protein>
<dbReference type="Pfam" id="PF25057">
    <property type="entry name" value="CUT_N"/>
    <property type="match status" value="1"/>
</dbReference>
<dbReference type="InterPro" id="IPR056953">
    <property type="entry name" value="CUT_N"/>
</dbReference>
<evidence type="ECO:0000313" key="4">
    <source>
        <dbReference type="EMBL" id="GFY55436.1"/>
    </source>
</evidence>
<reference evidence="4" key="1">
    <citation type="submission" date="2020-08" db="EMBL/GenBank/DDBJ databases">
        <title>Multicomponent nature underlies the extraordinary mechanical properties of spider dragline silk.</title>
        <authorList>
            <person name="Kono N."/>
            <person name="Nakamura H."/>
            <person name="Mori M."/>
            <person name="Yoshida Y."/>
            <person name="Ohtoshi R."/>
            <person name="Malay A.D."/>
            <person name="Moran D.A.P."/>
            <person name="Tomita M."/>
            <person name="Numata K."/>
            <person name="Arakawa K."/>
        </authorList>
    </citation>
    <scope>NUCLEOTIDE SEQUENCE</scope>
</reference>
<dbReference type="Pfam" id="PF00100">
    <property type="entry name" value="Zona_pellucida"/>
    <property type="match status" value="1"/>
</dbReference>
<evidence type="ECO:0000256" key="2">
    <source>
        <dbReference type="SAM" id="MobiDB-lite"/>
    </source>
</evidence>
<organism evidence="4 5">
    <name type="scientific">Trichonephila inaurata madagascariensis</name>
    <dbReference type="NCBI Taxonomy" id="2747483"/>
    <lineage>
        <taxon>Eukaryota</taxon>
        <taxon>Metazoa</taxon>
        <taxon>Ecdysozoa</taxon>
        <taxon>Arthropoda</taxon>
        <taxon>Chelicerata</taxon>
        <taxon>Arachnida</taxon>
        <taxon>Araneae</taxon>
        <taxon>Araneomorphae</taxon>
        <taxon>Entelegynae</taxon>
        <taxon>Araneoidea</taxon>
        <taxon>Nephilidae</taxon>
        <taxon>Trichonephila</taxon>
        <taxon>Trichonephila inaurata</taxon>
    </lineage>
</organism>
<evidence type="ECO:0000259" key="3">
    <source>
        <dbReference type="PROSITE" id="PS51034"/>
    </source>
</evidence>
<dbReference type="PANTHER" id="PTHR46560">
    <property type="entry name" value="CYPHER, ISOFORM B"/>
    <property type="match status" value="1"/>
</dbReference>
<dbReference type="InterPro" id="IPR042235">
    <property type="entry name" value="ZP-C_dom"/>
</dbReference>
<keyword evidence="1" id="KW-1015">Disulfide bond</keyword>